<dbReference type="InterPro" id="IPR046903">
    <property type="entry name" value="Mab-21-like_nuc_Trfase"/>
</dbReference>
<comment type="similarity">
    <text evidence="1">Belongs to the mab-21 family.</text>
</comment>
<evidence type="ECO:0000313" key="4">
    <source>
        <dbReference type="EMBL" id="KAK3092935.1"/>
    </source>
</evidence>
<dbReference type="InterPro" id="IPR046906">
    <property type="entry name" value="Mab-21_HhH/H2TH-like"/>
</dbReference>
<evidence type="ECO:0008006" key="6">
    <source>
        <dbReference type="Google" id="ProtNLM"/>
    </source>
</evidence>
<dbReference type="InterPro" id="IPR024810">
    <property type="entry name" value="MAB21L/cGLR"/>
</dbReference>
<gene>
    <name evidence="4" type="ORF">FSP39_009093</name>
</gene>
<evidence type="ECO:0000313" key="5">
    <source>
        <dbReference type="Proteomes" id="UP001186944"/>
    </source>
</evidence>
<dbReference type="Pfam" id="PF20266">
    <property type="entry name" value="Mab-21_C"/>
    <property type="match status" value="1"/>
</dbReference>
<dbReference type="Gene3D" id="1.10.1410.40">
    <property type="match status" value="1"/>
</dbReference>
<dbReference type="PANTHER" id="PTHR10656">
    <property type="entry name" value="CELL FATE DETERMINING PROTEIN MAB21-RELATED"/>
    <property type="match status" value="1"/>
</dbReference>
<keyword evidence="5" id="KW-1185">Reference proteome</keyword>
<evidence type="ECO:0000259" key="3">
    <source>
        <dbReference type="Pfam" id="PF20266"/>
    </source>
</evidence>
<feature type="domain" description="Mab-21-like nucleotidyltransferase" evidence="2">
    <location>
        <begin position="154"/>
        <end position="224"/>
    </location>
</feature>
<dbReference type="EMBL" id="VSWD01000009">
    <property type="protein sequence ID" value="KAK3092935.1"/>
    <property type="molecule type" value="Genomic_DNA"/>
</dbReference>
<protein>
    <recommendedName>
        <fullName evidence="6">Cyclic GMP-AMP synthase</fullName>
    </recommendedName>
</protein>
<reference evidence="4" key="1">
    <citation type="submission" date="2019-08" db="EMBL/GenBank/DDBJ databases">
        <title>The improved chromosome-level genome for the pearl oyster Pinctada fucata martensii using PacBio sequencing and Hi-C.</title>
        <authorList>
            <person name="Zheng Z."/>
        </authorList>
    </citation>
    <scope>NUCLEOTIDE SEQUENCE</scope>
    <source>
        <strain evidence="4">ZZ-2019</strain>
        <tissue evidence="4">Adductor muscle</tissue>
    </source>
</reference>
<proteinExistence type="inferred from homology"/>
<evidence type="ECO:0000256" key="1">
    <source>
        <dbReference type="ARBA" id="ARBA00008307"/>
    </source>
</evidence>
<accession>A0AA89BSS2</accession>
<dbReference type="AlphaFoldDB" id="A0AA89BSS2"/>
<dbReference type="Proteomes" id="UP001186944">
    <property type="component" value="Unassembled WGS sequence"/>
</dbReference>
<evidence type="ECO:0000259" key="2">
    <source>
        <dbReference type="Pfam" id="PF03281"/>
    </source>
</evidence>
<feature type="domain" description="Mab-21-like HhH/H2TH-like" evidence="3">
    <location>
        <begin position="243"/>
        <end position="326"/>
    </location>
</feature>
<comment type="caution">
    <text evidence="4">The sequence shown here is derived from an EMBL/GenBank/DDBJ whole genome shotgun (WGS) entry which is preliminary data.</text>
</comment>
<sequence>MDFSPRLSYLFGTEEYVVMRRQLALLRETMINHLYRMEERNLYTICSGSLGEGVAYPKSDDDVMICETDQRVVMTYREATQRGDVLMVPSEYSPGYCLLLDVKGSHQETCTQIIDEKPFLSSSAYKQFFLRSVGQSAHIHGPCISGIFGSAEGDLARCISCSSWPDVATEWLTRNRLYNWPSTEMSHNIVQKGCHVVPVGDPDSPYCNHEWRISFSVAERTLMHSFNHTQFLVYNLLRLTLKRIIEKSFPDVLCSYFMKTTLFHSAEKTPKDFWREGHLESCFRTCLSVLYDYVDNIYCPNYFIPGYNMIKRKINHTNRREMLDIIKTIHNIGIVGTLQLSGESHCLDATLSAKVMEYKLDTEFMFSAHLRKAFIYIEDVFLSLPHEAVVSYTDCLSTFFRMLSECTQNELGNMIRYRGINSYCLRMMHSLFSLPKNNKHKYRLYETLKPMLTTGFRGDVTTGKLTMATYMYMVGKTESALYVIQKLLSDYPPYAMDGSRDELKMITYIDYMCGRGYSIEYKARRAYVPYYRLYSRCLNAFPHSLKILISKSNYILIDPLTYTYFLQSLCYVQLRDLFLLKKSTKCLINRIDDLKGDMAIAHTRMCVGIIKYVQGEPQSACRWLRSVYIIAAKLPRPFNEEFSSSVLTYMSCLLNKYFSSDILTESNSIIYQR</sequence>
<name>A0AA89BSS2_PINIB</name>
<dbReference type="PANTHER" id="PTHR10656:SF69">
    <property type="entry name" value="MAB-21-LIKE HHH_H2TH-LIKE DOMAIN-CONTAINING PROTEIN"/>
    <property type="match status" value="1"/>
</dbReference>
<dbReference type="Pfam" id="PF03281">
    <property type="entry name" value="Mab-21"/>
    <property type="match status" value="1"/>
</dbReference>
<organism evidence="4 5">
    <name type="scientific">Pinctada imbricata</name>
    <name type="common">Atlantic pearl-oyster</name>
    <name type="synonym">Pinctada martensii</name>
    <dbReference type="NCBI Taxonomy" id="66713"/>
    <lineage>
        <taxon>Eukaryota</taxon>
        <taxon>Metazoa</taxon>
        <taxon>Spiralia</taxon>
        <taxon>Lophotrochozoa</taxon>
        <taxon>Mollusca</taxon>
        <taxon>Bivalvia</taxon>
        <taxon>Autobranchia</taxon>
        <taxon>Pteriomorphia</taxon>
        <taxon>Pterioida</taxon>
        <taxon>Pterioidea</taxon>
        <taxon>Pteriidae</taxon>
        <taxon>Pinctada</taxon>
    </lineage>
</organism>
<dbReference type="SMART" id="SM01265">
    <property type="entry name" value="Mab-21"/>
    <property type="match status" value="1"/>
</dbReference>